<dbReference type="Proteomes" id="UP000811246">
    <property type="component" value="Chromosome 10"/>
</dbReference>
<keyword evidence="1" id="KW-1133">Transmembrane helix</keyword>
<reference evidence="2" key="1">
    <citation type="submission" date="2021-01" db="EMBL/GenBank/DDBJ databases">
        <authorList>
            <person name="Lovell J.T."/>
            <person name="Bentley N."/>
            <person name="Bhattarai G."/>
            <person name="Jenkins J.W."/>
            <person name="Sreedasyam A."/>
            <person name="Alarcon Y."/>
            <person name="Bock C."/>
            <person name="Boston L."/>
            <person name="Carlson J."/>
            <person name="Cervantes K."/>
            <person name="Clermont K."/>
            <person name="Krom N."/>
            <person name="Kubenka K."/>
            <person name="Mamidi S."/>
            <person name="Mattison C."/>
            <person name="Monteros M."/>
            <person name="Pisani C."/>
            <person name="Plott C."/>
            <person name="Rajasekar S."/>
            <person name="Rhein H.S."/>
            <person name="Rohla C."/>
            <person name="Song M."/>
            <person name="Hilaire R.S."/>
            <person name="Shu S."/>
            <person name="Wells L."/>
            <person name="Wang X."/>
            <person name="Webber J."/>
            <person name="Heerema R.J."/>
            <person name="Klein P."/>
            <person name="Conner P."/>
            <person name="Grauke L."/>
            <person name="Grimwood J."/>
            <person name="Schmutz J."/>
            <person name="Randall J.J."/>
        </authorList>
    </citation>
    <scope>NUCLEOTIDE SEQUENCE</scope>
    <source>
        <tissue evidence="2">Leaf</tissue>
    </source>
</reference>
<evidence type="ECO:0000313" key="2">
    <source>
        <dbReference type="EMBL" id="KAG6690948.1"/>
    </source>
</evidence>
<protein>
    <submittedName>
        <fullName evidence="2">Uncharacterized protein</fullName>
    </submittedName>
</protein>
<organism evidence="2 3">
    <name type="scientific">Carya illinoinensis</name>
    <name type="common">Pecan</name>
    <dbReference type="NCBI Taxonomy" id="32201"/>
    <lineage>
        <taxon>Eukaryota</taxon>
        <taxon>Viridiplantae</taxon>
        <taxon>Streptophyta</taxon>
        <taxon>Embryophyta</taxon>
        <taxon>Tracheophyta</taxon>
        <taxon>Spermatophyta</taxon>
        <taxon>Magnoliopsida</taxon>
        <taxon>eudicotyledons</taxon>
        <taxon>Gunneridae</taxon>
        <taxon>Pentapetalae</taxon>
        <taxon>rosids</taxon>
        <taxon>fabids</taxon>
        <taxon>Fagales</taxon>
        <taxon>Juglandaceae</taxon>
        <taxon>Carya</taxon>
    </lineage>
</organism>
<dbReference type="AlphaFoldDB" id="A0A922DVX6"/>
<feature type="transmembrane region" description="Helical" evidence="1">
    <location>
        <begin position="36"/>
        <end position="59"/>
    </location>
</feature>
<gene>
    <name evidence="2" type="ORF">I3842_10G039200</name>
</gene>
<accession>A0A922DVX6</accession>
<dbReference type="EMBL" id="CM031834">
    <property type="protein sequence ID" value="KAG6690948.1"/>
    <property type="molecule type" value="Genomic_DNA"/>
</dbReference>
<keyword evidence="1" id="KW-0472">Membrane</keyword>
<comment type="caution">
    <text evidence="2">The sequence shown here is derived from an EMBL/GenBank/DDBJ whole genome shotgun (WGS) entry which is preliminary data.</text>
</comment>
<proteinExistence type="predicted"/>
<keyword evidence="1" id="KW-0812">Transmembrane</keyword>
<evidence type="ECO:0000313" key="3">
    <source>
        <dbReference type="Proteomes" id="UP000811246"/>
    </source>
</evidence>
<evidence type="ECO:0000256" key="1">
    <source>
        <dbReference type="SAM" id="Phobius"/>
    </source>
</evidence>
<sequence length="73" mass="8416">MAGVDHLATERSKARFDLEEMKVVWASSRTPWSSPIVFLASSPAIRSFFLLLVFFSFFAQFDSIPLDVFEMFF</sequence>
<name>A0A922DVX6_CARIL</name>